<evidence type="ECO:0000313" key="2">
    <source>
        <dbReference type="EMBL" id="PCI30203.1"/>
    </source>
</evidence>
<comment type="caution">
    <text evidence="2">The sequence shown here is derived from an EMBL/GenBank/DDBJ whole genome shotgun (WGS) entry which is preliminary data.</text>
</comment>
<evidence type="ECO:0000256" key="1">
    <source>
        <dbReference type="SAM" id="Phobius"/>
    </source>
</evidence>
<sequence>MNFKKLFKVIALTLILLTICSAIGVMIFNDTPTFLQSFLNYLLPIGGGLSIFIILFFTTDLGENILKKFDKTGDSNA</sequence>
<name>A0A2A4T9J1_9DELT</name>
<proteinExistence type="predicted"/>
<protein>
    <submittedName>
        <fullName evidence="2">Uncharacterized protein</fullName>
    </submittedName>
</protein>
<feature type="transmembrane region" description="Helical" evidence="1">
    <location>
        <begin position="38"/>
        <end position="58"/>
    </location>
</feature>
<keyword evidence="1" id="KW-0472">Membrane</keyword>
<dbReference type="AlphaFoldDB" id="A0A2A4T9J1"/>
<keyword evidence="1" id="KW-1133">Transmembrane helix</keyword>
<organism evidence="2 3">
    <name type="scientific">SAR324 cluster bacterium</name>
    <dbReference type="NCBI Taxonomy" id="2024889"/>
    <lineage>
        <taxon>Bacteria</taxon>
        <taxon>Deltaproteobacteria</taxon>
        <taxon>SAR324 cluster</taxon>
    </lineage>
</organism>
<dbReference type="EMBL" id="NVSR01000007">
    <property type="protein sequence ID" value="PCI30203.1"/>
    <property type="molecule type" value="Genomic_DNA"/>
</dbReference>
<gene>
    <name evidence="2" type="ORF">COB67_02640</name>
</gene>
<accession>A0A2A4T9J1</accession>
<keyword evidence="1" id="KW-0812">Transmembrane</keyword>
<evidence type="ECO:0000313" key="3">
    <source>
        <dbReference type="Proteomes" id="UP000218113"/>
    </source>
</evidence>
<reference evidence="3" key="1">
    <citation type="submission" date="2017-08" db="EMBL/GenBank/DDBJ databases">
        <title>A dynamic microbial community with high functional redundancy inhabits the cold, oxic subseafloor aquifer.</title>
        <authorList>
            <person name="Tully B.J."/>
            <person name="Wheat C.G."/>
            <person name="Glazer B.T."/>
            <person name="Huber J.A."/>
        </authorList>
    </citation>
    <scope>NUCLEOTIDE SEQUENCE [LARGE SCALE GENOMIC DNA]</scope>
</reference>
<dbReference type="Proteomes" id="UP000218113">
    <property type="component" value="Unassembled WGS sequence"/>
</dbReference>